<dbReference type="EMBL" id="MGHF01000033">
    <property type="protein sequence ID" value="OGM61728.1"/>
    <property type="molecule type" value="Genomic_DNA"/>
</dbReference>
<name>A0A1F8BEI2_9BACT</name>
<dbReference type="STRING" id="1802519.A2961_02245"/>
<evidence type="ECO:0008006" key="5">
    <source>
        <dbReference type="Google" id="ProtNLM"/>
    </source>
</evidence>
<dbReference type="Proteomes" id="UP000177082">
    <property type="component" value="Unassembled WGS sequence"/>
</dbReference>
<sequence length="292" mass="33400">MKILKTEKSDLRIILGVRVDSTSTSRVLTQIQKKLLQGRKFYITTPNPEIVLKASKDRKLRDIIGRSFLAIPDGVGLQIALKFLSMSKFSNRIVRKVVYPLQLLLSVILGRKNVVKGRELMLNLFGLTNQKKLKVYLLGATKDVNAKAIDKFRNEYPGAKIKGSGGPELNSNAKPLGKLQEKLNREVVEEINRFAPSMLFVAFGCPKQEKWIAKWLPRLNVKMAMTVGGALDYYAGVAKIPPKWMVRVGLEWLWRLIRPSYYQPRKRFSRVVNSVIVFPWKIFVYKLQNPKT</sequence>
<dbReference type="PANTHER" id="PTHR34136:SF1">
    <property type="entry name" value="UDP-N-ACETYL-D-MANNOSAMINURONIC ACID TRANSFERASE"/>
    <property type="match status" value="1"/>
</dbReference>
<keyword evidence="2" id="KW-0808">Transferase</keyword>
<dbReference type="Pfam" id="PF03808">
    <property type="entry name" value="Glyco_tran_WecG"/>
    <property type="match status" value="1"/>
</dbReference>
<gene>
    <name evidence="3" type="ORF">A2961_02245</name>
</gene>
<evidence type="ECO:0000313" key="4">
    <source>
        <dbReference type="Proteomes" id="UP000177082"/>
    </source>
</evidence>
<organism evidence="3 4">
    <name type="scientific">Candidatus Woesebacteria bacterium RIFCSPLOWO2_01_FULL_39_21</name>
    <dbReference type="NCBI Taxonomy" id="1802519"/>
    <lineage>
        <taxon>Bacteria</taxon>
        <taxon>Candidatus Woeseibacteriota</taxon>
    </lineage>
</organism>
<reference evidence="3 4" key="1">
    <citation type="journal article" date="2016" name="Nat. Commun.">
        <title>Thousands of microbial genomes shed light on interconnected biogeochemical processes in an aquifer system.</title>
        <authorList>
            <person name="Anantharaman K."/>
            <person name="Brown C.T."/>
            <person name="Hug L.A."/>
            <person name="Sharon I."/>
            <person name="Castelle C.J."/>
            <person name="Probst A.J."/>
            <person name="Thomas B.C."/>
            <person name="Singh A."/>
            <person name="Wilkins M.J."/>
            <person name="Karaoz U."/>
            <person name="Brodie E.L."/>
            <person name="Williams K.H."/>
            <person name="Hubbard S.S."/>
            <person name="Banfield J.F."/>
        </authorList>
    </citation>
    <scope>NUCLEOTIDE SEQUENCE [LARGE SCALE GENOMIC DNA]</scope>
</reference>
<protein>
    <recommendedName>
        <fullName evidence="5">Glycosyl transferase</fullName>
    </recommendedName>
</protein>
<dbReference type="PANTHER" id="PTHR34136">
    <property type="match status" value="1"/>
</dbReference>
<dbReference type="AlphaFoldDB" id="A0A1F8BEI2"/>
<comment type="caution">
    <text evidence="3">The sequence shown here is derived from an EMBL/GenBank/DDBJ whole genome shotgun (WGS) entry which is preliminary data.</text>
</comment>
<keyword evidence="1" id="KW-0328">Glycosyltransferase</keyword>
<accession>A0A1F8BEI2</accession>
<evidence type="ECO:0000256" key="2">
    <source>
        <dbReference type="ARBA" id="ARBA00022679"/>
    </source>
</evidence>
<evidence type="ECO:0000313" key="3">
    <source>
        <dbReference type="EMBL" id="OGM61728.1"/>
    </source>
</evidence>
<proteinExistence type="predicted"/>
<dbReference type="InterPro" id="IPR004629">
    <property type="entry name" value="WecG_TagA_CpsF"/>
</dbReference>
<dbReference type="CDD" id="cd06533">
    <property type="entry name" value="Glyco_transf_WecG_TagA"/>
    <property type="match status" value="1"/>
</dbReference>
<dbReference type="NCBIfam" id="TIGR00696">
    <property type="entry name" value="wecG_tagA_cpsF"/>
    <property type="match status" value="1"/>
</dbReference>
<evidence type="ECO:0000256" key="1">
    <source>
        <dbReference type="ARBA" id="ARBA00022676"/>
    </source>
</evidence>
<dbReference type="GO" id="GO:0016758">
    <property type="term" value="F:hexosyltransferase activity"/>
    <property type="evidence" value="ECO:0007669"/>
    <property type="project" value="TreeGrafter"/>
</dbReference>